<dbReference type="InterPro" id="IPR024721">
    <property type="entry name" value="Snurportin-1_N"/>
</dbReference>
<keyword evidence="14" id="KW-1185">Reference proteome</keyword>
<dbReference type="PANTHER" id="PTHR13403">
    <property type="entry name" value="SNURPORTIN1 RNUT1 PROTEIN RNA, U TRANSPORTER 1"/>
    <property type="match status" value="1"/>
</dbReference>
<dbReference type="GO" id="GO:0061015">
    <property type="term" value="P:snRNA import into nucleus"/>
    <property type="evidence" value="ECO:0007669"/>
    <property type="project" value="InterPro"/>
</dbReference>
<dbReference type="Pfam" id="PF21974">
    <property type="entry name" value="SPN1_m3Gcap_bd"/>
    <property type="match status" value="1"/>
</dbReference>
<comment type="caution">
    <text evidence="13">The sequence shown here is derived from an EMBL/GenBank/DDBJ whole genome shotgun (WGS) entry which is preliminary data.</text>
</comment>
<evidence type="ECO:0000256" key="9">
    <source>
        <dbReference type="ARBA" id="ARBA00023242"/>
    </source>
</evidence>
<keyword evidence="6" id="KW-0813">Transport</keyword>
<evidence type="ECO:0000256" key="6">
    <source>
        <dbReference type="ARBA" id="ARBA00022448"/>
    </source>
</evidence>
<comment type="subcellular location">
    <subcellularLocation>
        <location evidence="3">Cytoplasm</location>
    </subcellularLocation>
    <subcellularLocation>
        <location evidence="2">Nucleus</location>
    </subcellularLocation>
</comment>
<dbReference type="PANTHER" id="PTHR13403:SF6">
    <property type="entry name" value="SNURPORTIN-1"/>
    <property type="match status" value="1"/>
</dbReference>
<evidence type="ECO:0000256" key="5">
    <source>
        <dbReference type="ARBA" id="ARBA00016034"/>
    </source>
</evidence>
<gene>
    <name evidence="13" type="ORF">F8M41_024029</name>
</gene>
<dbReference type="Gene3D" id="3.30.470.30">
    <property type="entry name" value="DNA ligase/mRNA capping enzyme"/>
    <property type="match status" value="1"/>
</dbReference>
<dbReference type="OrthoDB" id="10003593at2759"/>
<feature type="compositionally biased region" description="Polar residues" evidence="10">
    <location>
        <begin position="50"/>
        <end position="65"/>
    </location>
</feature>
<dbReference type="EMBL" id="WTPW01000801">
    <property type="protein sequence ID" value="KAF0478535.1"/>
    <property type="molecule type" value="Genomic_DNA"/>
</dbReference>
<dbReference type="Proteomes" id="UP000439903">
    <property type="component" value="Unassembled WGS sequence"/>
</dbReference>
<evidence type="ECO:0000259" key="12">
    <source>
        <dbReference type="Pfam" id="PF21974"/>
    </source>
</evidence>
<dbReference type="SUPFAM" id="SSF56091">
    <property type="entry name" value="DNA ligase/mRNA capping enzyme, catalytic domain"/>
    <property type="match status" value="1"/>
</dbReference>
<proteinExistence type="inferred from homology"/>
<protein>
    <recommendedName>
        <fullName evidence="5">Snurportin-1</fullName>
    </recommendedName>
</protein>
<organism evidence="13 14">
    <name type="scientific">Gigaspora margarita</name>
    <dbReference type="NCBI Taxonomy" id="4874"/>
    <lineage>
        <taxon>Eukaryota</taxon>
        <taxon>Fungi</taxon>
        <taxon>Fungi incertae sedis</taxon>
        <taxon>Mucoromycota</taxon>
        <taxon>Glomeromycotina</taxon>
        <taxon>Glomeromycetes</taxon>
        <taxon>Diversisporales</taxon>
        <taxon>Gigasporaceae</taxon>
        <taxon>Gigaspora</taxon>
    </lineage>
</organism>
<reference evidence="13 14" key="1">
    <citation type="journal article" date="2019" name="Environ. Microbiol.">
        <title>At the nexus of three kingdoms: the genome of the mycorrhizal fungus Gigaspora margarita provides insights into plant, endobacterial and fungal interactions.</title>
        <authorList>
            <person name="Venice F."/>
            <person name="Ghignone S."/>
            <person name="Salvioli di Fossalunga A."/>
            <person name="Amselem J."/>
            <person name="Novero M."/>
            <person name="Xianan X."/>
            <person name="Sedzielewska Toro K."/>
            <person name="Morin E."/>
            <person name="Lipzen A."/>
            <person name="Grigoriev I.V."/>
            <person name="Henrissat B."/>
            <person name="Martin F.M."/>
            <person name="Bonfante P."/>
        </authorList>
    </citation>
    <scope>NUCLEOTIDE SEQUENCE [LARGE SCALE GENOMIC DNA]</scope>
    <source>
        <strain evidence="13 14">BEG34</strain>
    </source>
</reference>
<evidence type="ECO:0000256" key="1">
    <source>
        <dbReference type="ARBA" id="ARBA00003975"/>
    </source>
</evidence>
<dbReference type="CDD" id="cd09232">
    <property type="entry name" value="Snurportin-1_C"/>
    <property type="match status" value="1"/>
</dbReference>
<feature type="compositionally biased region" description="Basic and acidic residues" evidence="10">
    <location>
        <begin position="1"/>
        <end position="22"/>
    </location>
</feature>
<evidence type="ECO:0000256" key="4">
    <source>
        <dbReference type="ARBA" id="ARBA00007540"/>
    </source>
</evidence>
<evidence type="ECO:0000256" key="2">
    <source>
        <dbReference type="ARBA" id="ARBA00004123"/>
    </source>
</evidence>
<evidence type="ECO:0000256" key="3">
    <source>
        <dbReference type="ARBA" id="ARBA00004496"/>
    </source>
</evidence>
<accession>A0A8H4ACH7</accession>
<comment type="similarity">
    <text evidence="4">Belongs to the snurportin family.</text>
</comment>
<dbReference type="GO" id="GO:0003723">
    <property type="term" value="F:RNA binding"/>
    <property type="evidence" value="ECO:0007669"/>
    <property type="project" value="UniProtKB-KW"/>
</dbReference>
<feature type="compositionally biased region" description="Basic and acidic residues" evidence="10">
    <location>
        <begin position="99"/>
        <end position="122"/>
    </location>
</feature>
<dbReference type="InterPro" id="IPR047857">
    <property type="entry name" value="Snurportin1_C"/>
</dbReference>
<sequence>MANTLKDRNLNEHSSIENDPEAKTTSISLETTKETSQPSSSTDGVEELHSTPSASATNEPSQPSPTVDEVIELFSTNFVSTTSGSLRQRAYKASPLQLKKREETQEERRTRALEDQKKRRRDLTSHARNLALFKPSEISSDEDSEIEDLVTDHKVDSIKLSRPIKRKLEYEQDENIDHIFVSSKKARRKGKFRTSSRKLKKNPYSNQIMHAERMFEIPSDLEENWYVVLCPIGKRCIVISAKGKTVSRLRNGCEMNRFESPLPAGSSSYKGNKTSDYCILDCIYDQTTFTYYVLDMMCWKGHPIYDCDTEFRCYWLNTKLAEMDSPCQNTSTYTFTPLTAYNCHDEQISSLISYPDSFGYRPDGLLFFNKYTHYVLGDTPLCGWVGMENIEEVFGPFIQQKQQMTVVEEDYSDNL</sequence>
<evidence type="ECO:0000313" key="14">
    <source>
        <dbReference type="Proteomes" id="UP000439903"/>
    </source>
</evidence>
<evidence type="ECO:0000256" key="8">
    <source>
        <dbReference type="ARBA" id="ARBA00022884"/>
    </source>
</evidence>
<evidence type="ECO:0000313" key="13">
    <source>
        <dbReference type="EMBL" id="KAF0478535.1"/>
    </source>
</evidence>
<feature type="region of interest" description="Disordered" evidence="10">
    <location>
        <begin position="1"/>
        <end position="68"/>
    </location>
</feature>
<feature type="domain" description="Snurportin-1 m3G cap-binding" evidence="12">
    <location>
        <begin position="207"/>
        <end position="385"/>
    </location>
</feature>
<dbReference type="Pfam" id="PF11538">
    <property type="entry name" value="Snurportin1"/>
    <property type="match status" value="1"/>
</dbReference>
<feature type="domain" description="Snurportin-1 N-terminal" evidence="11">
    <location>
        <begin position="99"/>
        <end position="129"/>
    </location>
</feature>
<dbReference type="GO" id="GO:0005737">
    <property type="term" value="C:cytoplasm"/>
    <property type="evidence" value="ECO:0007669"/>
    <property type="project" value="UniProtKB-SubCell"/>
</dbReference>
<keyword evidence="7" id="KW-0963">Cytoplasm</keyword>
<evidence type="ECO:0000256" key="7">
    <source>
        <dbReference type="ARBA" id="ARBA00022490"/>
    </source>
</evidence>
<keyword evidence="9" id="KW-0539">Nucleus</keyword>
<evidence type="ECO:0000256" key="10">
    <source>
        <dbReference type="SAM" id="MobiDB-lite"/>
    </source>
</evidence>
<keyword evidence="8" id="KW-0694">RNA-binding</keyword>
<feature type="region of interest" description="Disordered" evidence="10">
    <location>
        <begin position="92"/>
        <end position="122"/>
    </location>
</feature>
<evidence type="ECO:0000259" key="11">
    <source>
        <dbReference type="Pfam" id="PF11538"/>
    </source>
</evidence>
<dbReference type="AlphaFoldDB" id="A0A8H4ACH7"/>
<dbReference type="InterPro" id="IPR017336">
    <property type="entry name" value="Snurportin-1"/>
</dbReference>
<comment type="function">
    <text evidence="1">Functions as an U snRNP-specific nuclear import adapter. Involved in the trimethylguanosine (m3G)-cap-dependent nuclear import of U snRNPs. Binds specifically to the terminal m3G-cap U snRNAs.</text>
</comment>
<name>A0A8H4ACH7_GIGMA</name>
<feature type="compositionally biased region" description="Polar residues" evidence="10">
    <location>
        <begin position="23"/>
        <end position="43"/>
    </location>
</feature>
<dbReference type="GO" id="GO:0005634">
    <property type="term" value="C:nucleus"/>
    <property type="evidence" value="ECO:0007669"/>
    <property type="project" value="UniProtKB-SubCell"/>
</dbReference>